<dbReference type="Pfam" id="PF07589">
    <property type="entry name" value="PEP-CTERM"/>
    <property type="match status" value="1"/>
</dbReference>
<organism evidence="3 4">
    <name type="scientific">Kinneretia aquatilis</name>
    <dbReference type="NCBI Taxonomy" id="2070761"/>
    <lineage>
        <taxon>Bacteria</taxon>
        <taxon>Pseudomonadati</taxon>
        <taxon>Pseudomonadota</taxon>
        <taxon>Betaproteobacteria</taxon>
        <taxon>Burkholderiales</taxon>
        <taxon>Sphaerotilaceae</taxon>
        <taxon>Roseateles</taxon>
    </lineage>
</organism>
<evidence type="ECO:0000313" key="3">
    <source>
        <dbReference type="EMBL" id="PND39139.1"/>
    </source>
</evidence>
<reference evidence="3 4" key="1">
    <citation type="submission" date="2018-01" db="EMBL/GenBank/DDBJ databases">
        <title>Draft genome sequence of Paucibacter aquatile CR182 isolated from freshwater of the Nakdong River.</title>
        <authorList>
            <person name="Choi A."/>
            <person name="Chung E.J."/>
        </authorList>
    </citation>
    <scope>NUCLEOTIDE SEQUENCE [LARGE SCALE GENOMIC DNA]</scope>
    <source>
        <strain evidence="3 4">CR182</strain>
    </source>
</reference>
<dbReference type="InterPro" id="IPR001322">
    <property type="entry name" value="Lamin_tail_dom"/>
</dbReference>
<proteinExistence type="predicted"/>
<dbReference type="Proteomes" id="UP000235916">
    <property type="component" value="Unassembled WGS sequence"/>
</dbReference>
<dbReference type="NCBIfam" id="TIGR02595">
    <property type="entry name" value="PEP_CTERM"/>
    <property type="match status" value="1"/>
</dbReference>
<dbReference type="RefSeq" id="WP_102769058.1">
    <property type="nucleotide sequence ID" value="NZ_POSP01000003.1"/>
</dbReference>
<dbReference type="SUPFAM" id="SSF74853">
    <property type="entry name" value="Lamin A/C globular tail domain"/>
    <property type="match status" value="1"/>
</dbReference>
<dbReference type="OrthoDB" id="8536439at2"/>
<comment type="caution">
    <text evidence="3">The sequence shown here is derived from an EMBL/GenBank/DDBJ whole genome shotgun (WGS) entry which is preliminary data.</text>
</comment>
<dbReference type="EMBL" id="POSP01000003">
    <property type="protein sequence ID" value="PND39139.1"/>
    <property type="molecule type" value="Genomic_DNA"/>
</dbReference>
<dbReference type="AlphaFoldDB" id="A0A2N8L094"/>
<sequence length="235" mass="23907">MNAARFFSFRFSPRAAPLVAPVAALLALASTPTLAQLRITEVSAWSSGNSAYGADWFELSNLGTTAISLSGWTMDDNSNGTAKVALTGIASIAAGETVIFTEKDVTASFLSTWFGAQAPVGLQIGLYKGAGVGLSTGGDAVNIFNASGVLQARVEFGVSSTTAPLQTFDNAAGLNNALISQLSVVGVNGAFRSADGQEIGSPGLIAAAPVPEPESYALLLAGLGLLAAVARKRPR</sequence>
<keyword evidence="4" id="KW-1185">Reference proteome</keyword>
<dbReference type="Pfam" id="PF00932">
    <property type="entry name" value="LTD"/>
    <property type="match status" value="1"/>
</dbReference>
<dbReference type="InterPro" id="IPR036415">
    <property type="entry name" value="Lamin_tail_dom_sf"/>
</dbReference>
<protein>
    <submittedName>
        <fullName evidence="3">PEP-CTERM sorting domain-containing protein</fullName>
    </submittedName>
</protein>
<feature type="chain" id="PRO_5014757229" evidence="1">
    <location>
        <begin position="36"/>
        <end position="235"/>
    </location>
</feature>
<evidence type="ECO:0000259" key="2">
    <source>
        <dbReference type="PROSITE" id="PS51841"/>
    </source>
</evidence>
<feature type="domain" description="LTD" evidence="2">
    <location>
        <begin position="30"/>
        <end position="162"/>
    </location>
</feature>
<name>A0A2N8L094_9BURK</name>
<feature type="signal peptide" evidence="1">
    <location>
        <begin position="1"/>
        <end position="35"/>
    </location>
</feature>
<evidence type="ECO:0000313" key="4">
    <source>
        <dbReference type="Proteomes" id="UP000235916"/>
    </source>
</evidence>
<evidence type="ECO:0000256" key="1">
    <source>
        <dbReference type="SAM" id="SignalP"/>
    </source>
</evidence>
<dbReference type="PROSITE" id="PS51841">
    <property type="entry name" value="LTD"/>
    <property type="match status" value="1"/>
</dbReference>
<gene>
    <name evidence="3" type="ORF">C1O66_17485</name>
</gene>
<accession>A0A2N8L094</accession>
<keyword evidence="1" id="KW-0732">Signal</keyword>
<dbReference type="InterPro" id="IPR013424">
    <property type="entry name" value="Ice-binding_C"/>
</dbReference>